<dbReference type="EMBL" id="BSUZ01000001">
    <property type="protein sequence ID" value="GMA89135.1"/>
    <property type="molecule type" value="Genomic_DNA"/>
</dbReference>
<keyword evidence="3" id="KW-1185">Reference proteome</keyword>
<evidence type="ECO:0000313" key="3">
    <source>
        <dbReference type="Proteomes" id="UP001157017"/>
    </source>
</evidence>
<feature type="transmembrane region" description="Helical" evidence="1">
    <location>
        <begin position="208"/>
        <end position="235"/>
    </location>
</feature>
<feature type="transmembrane region" description="Helical" evidence="1">
    <location>
        <begin position="324"/>
        <end position="343"/>
    </location>
</feature>
<dbReference type="PANTHER" id="PTHR39419:SF1">
    <property type="entry name" value="SLL0814 PROTEIN"/>
    <property type="match status" value="1"/>
</dbReference>
<dbReference type="Proteomes" id="UP001157017">
    <property type="component" value="Unassembled WGS sequence"/>
</dbReference>
<keyword evidence="1" id="KW-0812">Transmembrane</keyword>
<comment type="caution">
    <text evidence="2">The sequence shown here is derived from an EMBL/GenBank/DDBJ whole genome shotgun (WGS) entry which is preliminary data.</text>
</comment>
<evidence type="ECO:0000313" key="2">
    <source>
        <dbReference type="EMBL" id="GMA89135.1"/>
    </source>
</evidence>
<accession>A0ABQ6JPE6</accession>
<feature type="transmembrane region" description="Helical" evidence="1">
    <location>
        <begin position="279"/>
        <end position="304"/>
    </location>
</feature>
<name>A0ABQ6JPE6_9ACTN</name>
<dbReference type="InterPro" id="IPR007354">
    <property type="entry name" value="CruF-like"/>
</dbReference>
<dbReference type="Pfam" id="PF04240">
    <property type="entry name" value="Caroten_synth"/>
    <property type="match status" value="1"/>
</dbReference>
<keyword evidence="1" id="KW-1133">Transmembrane helix</keyword>
<evidence type="ECO:0000256" key="1">
    <source>
        <dbReference type="SAM" id="Phobius"/>
    </source>
</evidence>
<protein>
    <recommendedName>
        <fullName evidence="4">Carotenoid biosynthesis protein</fullName>
    </recommendedName>
</protein>
<organism evidence="2 3">
    <name type="scientific">Angustibacter aerolatus</name>
    <dbReference type="NCBI Taxonomy" id="1162965"/>
    <lineage>
        <taxon>Bacteria</taxon>
        <taxon>Bacillati</taxon>
        <taxon>Actinomycetota</taxon>
        <taxon>Actinomycetes</taxon>
        <taxon>Kineosporiales</taxon>
        <taxon>Kineosporiaceae</taxon>
    </lineage>
</organism>
<dbReference type="InterPro" id="IPR049574">
    <property type="entry name" value="CrtA-like"/>
</dbReference>
<gene>
    <name evidence="2" type="ORF">GCM10025868_43850</name>
</gene>
<proteinExistence type="predicted"/>
<feature type="transmembrane region" description="Helical" evidence="1">
    <location>
        <begin position="380"/>
        <end position="396"/>
    </location>
</feature>
<evidence type="ECO:0008006" key="4">
    <source>
        <dbReference type="Google" id="ProtNLM"/>
    </source>
</evidence>
<dbReference type="CDD" id="cd21650">
    <property type="entry name" value="CrtA-like"/>
    <property type="match status" value="1"/>
</dbReference>
<dbReference type="PANTHER" id="PTHR39419">
    <property type="entry name" value="SLL0814 PROTEIN"/>
    <property type="match status" value="1"/>
</dbReference>
<feature type="transmembrane region" description="Helical" evidence="1">
    <location>
        <begin position="247"/>
        <end position="267"/>
    </location>
</feature>
<sequence length="411" mass="43099">MVRMRPIVSRGTWAGREPFGRPVPRRVDGPVASLTRARIRPTRAAAFWRSVPPVSADLHRVDGLRLAVGVGEAPVGLQGTFSLWRDGAALQEFAHGRSAHVDVVRRTPEEGWYAEEPVRPAAGALGRRHVRRRDPVTADAVHHPARTVGDVGPARRLARVLAAAAVLAQIAYPLLDGAALRADTIATVLLFAAASVTHCAATRGVRAAVLLLALGGGAGLLAEAVGVATGVPFGAYAYAGTLGPQVAGVPLIVPLAWVMMGYPALVLGRRLGGAHDARVVLLGGLALAAWDLFLDPQMVAAGHWTWQFPVPALPGVPGIPLTNYAGWVLVALVVVGLLHRALPEPPADAPAPHDVPAALLAWTWAGSTFGNAVFFGRPGVALWGGVAMGLLVVPYLRSVHRARARRPRAPA</sequence>
<feature type="transmembrane region" description="Helical" evidence="1">
    <location>
        <begin position="355"/>
        <end position="374"/>
    </location>
</feature>
<reference evidence="3" key="1">
    <citation type="journal article" date="2019" name="Int. J. Syst. Evol. Microbiol.">
        <title>The Global Catalogue of Microorganisms (GCM) 10K type strain sequencing project: providing services to taxonomists for standard genome sequencing and annotation.</title>
        <authorList>
            <consortium name="The Broad Institute Genomics Platform"/>
            <consortium name="The Broad Institute Genome Sequencing Center for Infectious Disease"/>
            <person name="Wu L."/>
            <person name="Ma J."/>
        </authorList>
    </citation>
    <scope>NUCLEOTIDE SEQUENCE [LARGE SCALE GENOMIC DNA]</scope>
    <source>
        <strain evidence="3">NBRC 108730</strain>
    </source>
</reference>
<keyword evidence="1" id="KW-0472">Membrane</keyword>